<dbReference type="EMBL" id="BOMV01000006">
    <property type="protein sequence ID" value="GIE93209.1"/>
    <property type="molecule type" value="Genomic_DNA"/>
</dbReference>
<evidence type="ECO:0000256" key="6">
    <source>
        <dbReference type="SAM" id="MobiDB-lite"/>
    </source>
</evidence>
<dbReference type="AlphaFoldDB" id="A0A919JTH9"/>
<evidence type="ECO:0000256" key="1">
    <source>
        <dbReference type="ARBA" id="ARBA00007381"/>
    </source>
</evidence>
<keyword evidence="2" id="KW-0547">Nucleotide-binding</keyword>
<dbReference type="FunFam" id="3.30.420.40:FF:000028">
    <property type="entry name" value="heat shock 70 kDa protein-like"/>
    <property type="match status" value="1"/>
</dbReference>
<dbReference type="GO" id="GO:0005524">
    <property type="term" value="F:ATP binding"/>
    <property type="evidence" value="ECO:0007669"/>
    <property type="project" value="UniProtKB-KW"/>
</dbReference>
<dbReference type="Proteomes" id="UP000636960">
    <property type="component" value="Unassembled WGS sequence"/>
</dbReference>
<dbReference type="FunFam" id="3.90.640.10:FF:000003">
    <property type="entry name" value="Molecular chaperone DnaK"/>
    <property type="match status" value="1"/>
</dbReference>
<dbReference type="InterPro" id="IPR013126">
    <property type="entry name" value="Hsp_70_fam"/>
</dbReference>
<dbReference type="PROSITE" id="PS01036">
    <property type="entry name" value="HSP70_3"/>
    <property type="match status" value="1"/>
</dbReference>
<dbReference type="InterPro" id="IPR018181">
    <property type="entry name" value="Heat_shock_70_CS"/>
</dbReference>
<dbReference type="PRINTS" id="PR00301">
    <property type="entry name" value="HEATSHOCK70"/>
</dbReference>
<dbReference type="PANTHER" id="PTHR19375">
    <property type="entry name" value="HEAT SHOCK PROTEIN 70KDA"/>
    <property type="match status" value="1"/>
</dbReference>
<evidence type="ECO:0000313" key="8">
    <source>
        <dbReference type="Proteomes" id="UP000636960"/>
    </source>
</evidence>
<protein>
    <recommendedName>
        <fullName evidence="9">Molecular chaperone DnaK</fullName>
    </recommendedName>
</protein>
<evidence type="ECO:0000313" key="7">
    <source>
        <dbReference type="EMBL" id="GIE93209.1"/>
    </source>
</evidence>
<proteinExistence type="inferred from homology"/>
<evidence type="ECO:0000256" key="5">
    <source>
        <dbReference type="ARBA" id="ARBA00023186"/>
    </source>
</evidence>
<dbReference type="RefSeq" id="WP_203779135.1">
    <property type="nucleotide sequence ID" value="NZ_BOMV01000006.1"/>
</dbReference>
<feature type="region of interest" description="Disordered" evidence="6">
    <location>
        <begin position="388"/>
        <end position="414"/>
    </location>
</feature>
<evidence type="ECO:0000256" key="2">
    <source>
        <dbReference type="ARBA" id="ARBA00022741"/>
    </source>
</evidence>
<dbReference type="Pfam" id="PF00012">
    <property type="entry name" value="HSP70"/>
    <property type="match status" value="2"/>
</dbReference>
<gene>
    <name evidence="7" type="ORF">Ari01nite_06740</name>
</gene>
<dbReference type="InterPro" id="IPR043129">
    <property type="entry name" value="ATPase_NBD"/>
</dbReference>
<evidence type="ECO:0000256" key="3">
    <source>
        <dbReference type="ARBA" id="ARBA00022840"/>
    </source>
</evidence>
<keyword evidence="3" id="KW-0067">ATP-binding</keyword>
<dbReference type="Gene3D" id="3.90.640.10">
    <property type="entry name" value="Actin, Chain A, domain 4"/>
    <property type="match status" value="1"/>
</dbReference>
<evidence type="ECO:0008006" key="9">
    <source>
        <dbReference type="Google" id="ProtNLM"/>
    </source>
</evidence>
<comment type="similarity">
    <text evidence="1">Belongs to the heat shock protein 70 family.</text>
</comment>
<dbReference type="Gene3D" id="3.30.420.40">
    <property type="match status" value="2"/>
</dbReference>
<keyword evidence="4" id="KW-0346">Stress response</keyword>
<reference evidence="7" key="1">
    <citation type="submission" date="2021-01" db="EMBL/GenBank/DDBJ databases">
        <title>Whole genome shotgun sequence of Actinoplanes rishiriensis NBRC 108556.</title>
        <authorList>
            <person name="Komaki H."/>
            <person name="Tamura T."/>
        </authorList>
    </citation>
    <scope>NUCLEOTIDE SEQUENCE</scope>
    <source>
        <strain evidence="7">NBRC 108556</strain>
    </source>
</reference>
<organism evidence="7 8">
    <name type="scientific">Paractinoplanes rishiriensis</name>
    <dbReference type="NCBI Taxonomy" id="1050105"/>
    <lineage>
        <taxon>Bacteria</taxon>
        <taxon>Bacillati</taxon>
        <taxon>Actinomycetota</taxon>
        <taxon>Actinomycetes</taxon>
        <taxon>Micromonosporales</taxon>
        <taxon>Micromonosporaceae</taxon>
        <taxon>Paractinoplanes</taxon>
    </lineage>
</organism>
<dbReference type="PROSITE" id="PS00297">
    <property type="entry name" value="HSP70_1"/>
    <property type="match status" value="1"/>
</dbReference>
<dbReference type="SUPFAM" id="SSF53067">
    <property type="entry name" value="Actin-like ATPase domain"/>
    <property type="match status" value="2"/>
</dbReference>
<name>A0A919JTH9_9ACTN</name>
<dbReference type="GO" id="GO:0140662">
    <property type="term" value="F:ATP-dependent protein folding chaperone"/>
    <property type="evidence" value="ECO:0007669"/>
    <property type="project" value="InterPro"/>
</dbReference>
<comment type="caution">
    <text evidence="7">The sequence shown here is derived from an EMBL/GenBank/DDBJ whole genome shotgun (WGS) entry which is preliminary data.</text>
</comment>
<sequence>MTGRRDSSGSYHPVLGIDLGTTSCAMSVWDGEAITVIPGPTGAHALPAVVGQNPAGQIVVGRPPAGGTPPVITGIKRELGSGERLRLRGRQYQPPEICAFLLIELKRRAEAFLGGPVHDAVITVSGSAGETQRRAVREAAGLAQLNVRRLVDDPVAAAVAIGAGDRERTYAIYDLGGGTFDTAIVRVGPDGVSVLGAAGDPRLGGDDFDEHIVGYALRQIRERHHVDLSQDEHVRTQIRREAERRKRELSTAETTVLELPLLTATISTSVPLSRRAFEAMIEPDVTKSLGYLAAALAAARSEHGIGRHGVDRVLLAGGSSRIPSIRTRLAGYFGLNVGDIPAGLEPDELNARGAGLLAREYEPALTFEDFRPGLLSANLRLRAEMAEPDEPGFASPAEAAGPPDTLPMPPAETPADFRPVADASYWMLAGTEDGDRAGLRAAYTSFIAAIQAAAPDARLRELGEVLAREYARGH</sequence>
<accession>A0A919JTH9</accession>
<keyword evidence="5" id="KW-0143">Chaperone</keyword>
<evidence type="ECO:0000256" key="4">
    <source>
        <dbReference type="ARBA" id="ARBA00023016"/>
    </source>
</evidence>
<keyword evidence="8" id="KW-1185">Reference proteome</keyword>